<dbReference type="Proteomes" id="UP001331761">
    <property type="component" value="Unassembled WGS sequence"/>
</dbReference>
<evidence type="ECO:0000313" key="3">
    <source>
        <dbReference type="Proteomes" id="UP001331761"/>
    </source>
</evidence>
<organism evidence="2 3">
    <name type="scientific">Trichostrongylus colubriformis</name>
    <name type="common">Black scour worm</name>
    <dbReference type="NCBI Taxonomy" id="6319"/>
    <lineage>
        <taxon>Eukaryota</taxon>
        <taxon>Metazoa</taxon>
        <taxon>Ecdysozoa</taxon>
        <taxon>Nematoda</taxon>
        <taxon>Chromadorea</taxon>
        <taxon>Rhabditida</taxon>
        <taxon>Rhabditina</taxon>
        <taxon>Rhabditomorpha</taxon>
        <taxon>Strongyloidea</taxon>
        <taxon>Trichostrongylidae</taxon>
        <taxon>Trichostrongylus</taxon>
    </lineage>
</organism>
<feature type="transmembrane region" description="Helical" evidence="1">
    <location>
        <begin position="23"/>
        <end position="43"/>
    </location>
</feature>
<dbReference type="AlphaFoldDB" id="A0AAN8FBS3"/>
<feature type="non-terminal residue" evidence="2">
    <location>
        <position position="1"/>
    </location>
</feature>
<sequence length="157" mass="17660">EYTSFTSSLAHEEVDVLKMKHSLLLGIFNVLLLNSVVMGWKPVGYVTSFFKTKINNNGTHIEVIRYNRTYEFDGHQELTAEEVLCNQTATEFFSAATIMKQEYANKTQPQFVYWACPTSDNCCYSNATCCLTDSLGTHDAFIGMSIIFGILALSQLL</sequence>
<evidence type="ECO:0008006" key="4">
    <source>
        <dbReference type="Google" id="ProtNLM"/>
    </source>
</evidence>
<keyword evidence="1" id="KW-0812">Transmembrane</keyword>
<gene>
    <name evidence="2" type="ORF">GCK32_009531</name>
</gene>
<keyword evidence="1" id="KW-1133">Transmembrane helix</keyword>
<protein>
    <recommendedName>
        <fullName evidence="4">CX domain-containing protein</fullName>
    </recommendedName>
</protein>
<name>A0AAN8FBS3_TRICO</name>
<comment type="caution">
    <text evidence="2">The sequence shown here is derived from an EMBL/GenBank/DDBJ whole genome shotgun (WGS) entry which is preliminary data.</text>
</comment>
<evidence type="ECO:0000256" key="1">
    <source>
        <dbReference type="SAM" id="Phobius"/>
    </source>
</evidence>
<keyword evidence="1" id="KW-0472">Membrane</keyword>
<proteinExistence type="predicted"/>
<reference evidence="2 3" key="1">
    <citation type="submission" date="2019-10" db="EMBL/GenBank/DDBJ databases">
        <title>Assembly and Annotation for the nematode Trichostrongylus colubriformis.</title>
        <authorList>
            <person name="Martin J."/>
        </authorList>
    </citation>
    <scope>NUCLEOTIDE SEQUENCE [LARGE SCALE GENOMIC DNA]</scope>
    <source>
        <strain evidence="2">G859</strain>
        <tissue evidence="2">Whole worm</tissue>
    </source>
</reference>
<keyword evidence="3" id="KW-1185">Reference proteome</keyword>
<accession>A0AAN8FBS3</accession>
<dbReference type="EMBL" id="WIXE01021202">
    <property type="protein sequence ID" value="KAK5968593.1"/>
    <property type="molecule type" value="Genomic_DNA"/>
</dbReference>
<evidence type="ECO:0000313" key="2">
    <source>
        <dbReference type="EMBL" id="KAK5968593.1"/>
    </source>
</evidence>